<dbReference type="WBParaSite" id="L893_g2819.t1">
    <property type="protein sequence ID" value="L893_g2819.t1"/>
    <property type="gene ID" value="L893_g2819"/>
</dbReference>
<evidence type="ECO:0000313" key="1">
    <source>
        <dbReference type="Proteomes" id="UP000095287"/>
    </source>
</evidence>
<dbReference type="Proteomes" id="UP000095287">
    <property type="component" value="Unplaced"/>
</dbReference>
<sequence>MCFILSPPPICDRTAADGGVLSTELAVQSIMTLISGAIPNRCVGKVDVLVIGVACPDCAPGSWCKEVFTVRDAVLCVVVLQKQ</sequence>
<dbReference type="AlphaFoldDB" id="A0A1I7ZN23"/>
<protein>
    <submittedName>
        <fullName evidence="2">PNPLA domain-containing protein</fullName>
    </submittedName>
</protein>
<keyword evidence="1" id="KW-1185">Reference proteome</keyword>
<proteinExistence type="predicted"/>
<organism evidence="1 2">
    <name type="scientific">Steinernema glaseri</name>
    <dbReference type="NCBI Taxonomy" id="37863"/>
    <lineage>
        <taxon>Eukaryota</taxon>
        <taxon>Metazoa</taxon>
        <taxon>Ecdysozoa</taxon>
        <taxon>Nematoda</taxon>
        <taxon>Chromadorea</taxon>
        <taxon>Rhabditida</taxon>
        <taxon>Tylenchina</taxon>
        <taxon>Panagrolaimomorpha</taxon>
        <taxon>Strongyloidoidea</taxon>
        <taxon>Steinernematidae</taxon>
        <taxon>Steinernema</taxon>
    </lineage>
</organism>
<accession>A0A1I7ZN23</accession>
<evidence type="ECO:0000313" key="2">
    <source>
        <dbReference type="WBParaSite" id="L893_g2819.t1"/>
    </source>
</evidence>
<reference evidence="2" key="1">
    <citation type="submission" date="2016-11" db="UniProtKB">
        <authorList>
            <consortium name="WormBaseParasite"/>
        </authorList>
    </citation>
    <scope>IDENTIFICATION</scope>
</reference>
<name>A0A1I7ZN23_9BILA</name>